<keyword evidence="3" id="KW-0547">Nucleotide-binding</keyword>
<feature type="domain" description="Aminoacyl-transfer RNA synthetases class-II family profile" evidence="7">
    <location>
        <begin position="24"/>
        <end position="461"/>
    </location>
</feature>
<dbReference type="InterPro" id="IPR045864">
    <property type="entry name" value="aa-tRNA-synth_II/BPL/LPL"/>
</dbReference>
<evidence type="ECO:0000256" key="1">
    <source>
        <dbReference type="ARBA" id="ARBA00006303"/>
    </source>
</evidence>
<dbReference type="RefSeq" id="XP_018022720.1">
    <property type="nucleotide sequence ID" value="XM_018167231.1"/>
</dbReference>
<dbReference type="PANTHER" id="PTHR22594:SF5">
    <property type="entry name" value="ASPARTATE--TRNA LIGASE, MITOCHONDRIAL"/>
    <property type="match status" value="1"/>
</dbReference>
<dbReference type="InterPro" id="IPR006195">
    <property type="entry name" value="aa-tRNA-synth_II"/>
</dbReference>
<dbReference type="OrthoDB" id="439710at2759"/>
<dbReference type="OMA" id="LCGWVDR"/>
<evidence type="ECO:0000313" key="9">
    <source>
        <dbReference type="RefSeq" id="XP_018022720.1"/>
    </source>
</evidence>
<dbReference type="PRINTS" id="PR01042">
    <property type="entry name" value="TRNASYNTHASP"/>
</dbReference>
<dbReference type="PROSITE" id="PS50862">
    <property type="entry name" value="AA_TRNA_LIGASE_II"/>
    <property type="match status" value="1"/>
</dbReference>
<dbReference type="PANTHER" id="PTHR22594">
    <property type="entry name" value="ASPARTYL/LYSYL-TRNA SYNTHETASE"/>
    <property type="match status" value="1"/>
</dbReference>
<sequence length="496" mass="54956">MPKESLGLRYRYLHLRFPRLQRNLRLRSRVMKRMSDFLEDEENFVNINTPTLGPYTAGGAQLFIVPYESKSDNAEKLNEGREYYCLSQSPQTYKQLLMLAGLERYYQFAVCYRDETARPDRQPEFMQLDLEMSDVGAPEIRSLVERLLVRCWPDDIYRDTAGPPPLIPFPCMTYDDAINKYGSDKPDTRFAWQLADVTAVLCSEGCSAERLTASLQDQRCSGHAFVVPRGQKFLAKSTQKSWDELAQKDHQLSGVSLLTVRRSSDEVALAGALARHLDASATRRLIELLGASPGDTIVLAAGATQSVLSLLGRLRLLAADLAEAAGEVVRDRTRLHFHWVVDFPMFELDDGGGLQSVHHPFTAPRPQDAHLLDTEPLKARSQHYDLVCNGCEVGGGSVRIHDSGLQQRVLQLLGIPASDLDYFTEALTMGAPPHAGIALGMERLVLLLSGSSSIREVMAFPKNSQGRCPMTGAPGAVDEELLRKLKIIGPASSSPS</sequence>
<dbReference type="InterPro" id="IPR002312">
    <property type="entry name" value="Asp/Asn-tRNA-synth_IIb"/>
</dbReference>
<name>A0A8B7P9R7_HYAAZ</name>
<dbReference type="GO" id="GO:0004815">
    <property type="term" value="F:aspartate-tRNA ligase activity"/>
    <property type="evidence" value="ECO:0007669"/>
    <property type="project" value="TreeGrafter"/>
</dbReference>
<keyword evidence="2 9" id="KW-0436">Ligase</keyword>
<evidence type="ECO:0000256" key="6">
    <source>
        <dbReference type="ARBA" id="ARBA00023146"/>
    </source>
</evidence>
<protein>
    <submittedName>
        <fullName evidence="9">Aspartate--tRNA ligase, mitochondrial</fullName>
    </submittedName>
</protein>
<dbReference type="NCBIfam" id="TIGR00459">
    <property type="entry name" value="aspS_bact"/>
    <property type="match status" value="1"/>
</dbReference>
<dbReference type="GO" id="GO:0005737">
    <property type="term" value="C:cytoplasm"/>
    <property type="evidence" value="ECO:0007669"/>
    <property type="project" value="InterPro"/>
</dbReference>
<evidence type="ECO:0000256" key="4">
    <source>
        <dbReference type="ARBA" id="ARBA00022840"/>
    </source>
</evidence>
<dbReference type="InterPro" id="IPR004364">
    <property type="entry name" value="Aa-tRNA-synt_II"/>
</dbReference>
<reference evidence="9" key="1">
    <citation type="submission" date="2025-08" db="UniProtKB">
        <authorList>
            <consortium name="RefSeq"/>
        </authorList>
    </citation>
    <scope>IDENTIFICATION</scope>
</reference>
<accession>A0A8B7P9R7</accession>
<evidence type="ECO:0000259" key="7">
    <source>
        <dbReference type="PROSITE" id="PS50862"/>
    </source>
</evidence>
<dbReference type="NCBIfam" id="NF001750">
    <property type="entry name" value="PRK00476.1"/>
    <property type="match status" value="1"/>
</dbReference>
<dbReference type="KEGG" id="hazt:108678763"/>
<dbReference type="GO" id="GO:0005524">
    <property type="term" value="F:ATP binding"/>
    <property type="evidence" value="ECO:0007669"/>
    <property type="project" value="UniProtKB-KW"/>
</dbReference>
<comment type="similarity">
    <text evidence="1">Belongs to the class-II aminoacyl-tRNA synthetase family. Type 1 subfamily.</text>
</comment>
<dbReference type="Gene3D" id="3.30.930.10">
    <property type="entry name" value="Bira Bifunctional Protein, Domain 2"/>
    <property type="match status" value="1"/>
</dbReference>
<dbReference type="SUPFAM" id="SSF55681">
    <property type="entry name" value="Class II aaRS and biotin synthetases"/>
    <property type="match status" value="1"/>
</dbReference>
<organism evidence="8 9">
    <name type="scientific">Hyalella azteca</name>
    <name type="common">Amphipod</name>
    <dbReference type="NCBI Taxonomy" id="294128"/>
    <lineage>
        <taxon>Eukaryota</taxon>
        <taxon>Metazoa</taxon>
        <taxon>Ecdysozoa</taxon>
        <taxon>Arthropoda</taxon>
        <taxon>Crustacea</taxon>
        <taxon>Multicrustacea</taxon>
        <taxon>Malacostraca</taxon>
        <taxon>Eumalacostraca</taxon>
        <taxon>Peracarida</taxon>
        <taxon>Amphipoda</taxon>
        <taxon>Senticaudata</taxon>
        <taxon>Talitrida</taxon>
        <taxon>Talitroidea</taxon>
        <taxon>Hyalellidae</taxon>
        <taxon>Hyalella</taxon>
    </lineage>
</organism>
<dbReference type="Gene3D" id="3.30.1360.30">
    <property type="entry name" value="GAD-like domain"/>
    <property type="match status" value="1"/>
</dbReference>
<dbReference type="SUPFAM" id="SSF55261">
    <property type="entry name" value="GAD domain-like"/>
    <property type="match status" value="1"/>
</dbReference>
<evidence type="ECO:0000313" key="8">
    <source>
        <dbReference type="Proteomes" id="UP000694843"/>
    </source>
</evidence>
<keyword evidence="4" id="KW-0067">ATP-binding</keyword>
<evidence type="ECO:0000256" key="5">
    <source>
        <dbReference type="ARBA" id="ARBA00022917"/>
    </source>
</evidence>
<keyword evidence="8" id="KW-1185">Reference proteome</keyword>
<dbReference type="GO" id="GO:0006422">
    <property type="term" value="P:aspartyl-tRNA aminoacylation"/>
    <property type="evidence" value="ECO:0007669"/>
    <property type="project" value="TreeGrafter"/>
</dbReference>
<dbReference type="InterPro" id="IPR004524">
    <property type="entry name" value="Asp-tRNA-ligase_1"/>
</dbReference>
<proteinExistence type="inferred from homology"/>
<dbReference type="Proteomes" id="UP000694843">
    <property type="component" value="Unplaced"/>
</dbReference>
<evidence type="ECO:0000256" key="2">
    <source>
        <dbReference type="ARBA" id="ARBA00022598"/>
    </source>
</evidence>
<keyword evidence="5" id="KW-0648">Protein biosynthesis</keyword>
<dbReference type="GeneID" id="108678763"/>
<evidence type="ECO:0000256" key="3">
    <source>
        <dbReference type="ARBA" id="ARBA00022741"/>
    </source>
</evidence>
<keyword evidence="6" id="KW-0030">Aminoacyl-tRNA synthetase</keyword>
<dbReference type="InterPro" id="IPR004115">
    <property type="entry name" value="GAD-like_sf"/>
</dbReference>
<gene>
    <name evidence="9" type="primary">LOC108678763</name>
</gene>
<dbReference type="AlphaFoldDB" id="A0A8B7P9R7"/>
<dbReference type="Pfam" id="PF00152">
    <property type="entry name" value="tRNA-synt_2"/>
    <property type="match status" value="1"/>
</dbReference>